<dbReference type="eggNOG" id="ENOG502SW4N">
    <property type="taxonomic scope" value="Eukaryota"/>
</dbReference>
<keyword evidence="2" id="KW-1185">Reference proteome</keyword>
<dbReference type="EMBL" id="AGNL01047421">
    <property type="protein sequence ID" value="EJK47004.1"/>
    <property type="molecule type" value="Genomic_DNA"/>
</dbReference>
<dbReference type="AlphaFoldDB" id="K0R586"/>
<organism evidence="1 2">
    <name type="scientific">Thalassiosira oceanica</name>
    <name type="common">Marine diatom</name>
    <dbReference type="NCBI Taxonomy" id="159749"/>
    <lineage>
        <taxon>Eukaryota</taxon>
        <taxon>Sar</taxon>
        <taxon>Stramenopiles</taxon>
        <taxon>Ochrophyta</taxon>
        <taxon>Bacillariophyta</taxon>
        <taxon>Coscinodiscophyceae</taxon>
        <taxon>Thalassiosirophycidae</taxon>
        <taxon>Thalassiosirales</taxon>
        <taxon>Thalassiosiraceae</taxon>
        <taxon>Thalassiosira</taxon>
    </lineage>
</organism>
<proteinExistence type="predicted"/>
<evidence type="ECO:0000313" key="2">
    <source>
        <dbReference type="Proteomes" id="UP000266841"/>
    </source>
</evidence>
<feature type="non-terminal residue" evidence="1">
    <location>
        <position position="1"/>
    </location>
</feature>
<reference evidence="1 2" key="1">
    <citation type="journal article" date="2012" name="Genome Biol.">
        <title>Genome and low-iron response of an oceanic diatom adapted to chronic iron limitation.</title>
        <authorList>
            <person name="Lommer M."/>
            <person name="Specht M."/>
            <person name="Roy A.S."/>
            <person name="Kraemer L."/>
            <person name="Andreson R."/>
            <person name="Gutowska M.A."/>
            <person name="Wolf J."/>
            <person name="Bergner S.V."/>
            <person name="Schilhabel M.B."/>
            <person name="Klostermeier U.C."/>
            <person name="Beiko R.G."/>
            <person name="Rosenstiel P."/>
            <person name="Hippler M."/>
            <person name="Laroche J."/>
        </authorList>
    </citation>
    <scope>NUCLEOTIDE SEQUENCE [LARGE SCALE GENOMIC DNA]</scope>
    <source>
        <strain evidence="1 2">CCMP1005</strain>
    </source>
</reference>
<comment type="caution">
    <text evidence="1">The sequence shown here is derived from an EMBL/GenBank/DDBJ whole genome shotgun (WGS) entry which is preliminary data.</text>
</comment>
<name>K0R586_THAOC</name>
<dbReference type="Proteomes" id="UP000266841">
    <property type="component" value="Unassembled WGS sequence"/>
</dbReference>
<evidence type="ECO:0000313" key="1">
    <source>
        <dbReference type="EMBL" id="EJK47004.1"/>
    </source>
</evidence>
<accession>K0R586</accession>
<gene>
    <name evidence="1" type="ORF">THAOC_34301</name>
</gene>
<protein>
    <submittedName>
        <fullName evidence="1">Uncharacterized protein</fullName>
    </submittedName>
</protein>
<sequence length="197" mass="22306">DGGNTVVAREFVGREGPNETQCGPLSAVNGLCSKGYVPSCSHVAYDYECRGDEARGDEYPEVQLLLLRRRRYIQLLPRTEHVFVPSDEDRQVKRTLTRFQYACLIINHGGKIDEIVAPPEFSSDEAVRGDPFGMAVIQKVPPCWVESNGFVESELHSKFNKKREDIILHLVDQEIEGYNIPTGWGIVEFIEHEIRAM</sequence>